<feature type="domain" description="Enoyl reductase (ER)" evidence="1">
    <location>
        <begin position="10"/>
        <end position="318"/>
    </location>
</feature>
<dbReference type="InterPro" id="IPR020843">
    <property type="entry name" value="ER"/>
</dbReference>
<dbReference type="EMBL" id="JBIAQY010000002">
    <property type="protein sequence ID" value="MFF3567221.1"/>
    <property type="molecule type" value="Genomic_DNA"/>
</dbReference>
<dbReference type="CDD" id="cd08241">
    <property type="entry name" value="QOR1"/>
    <property type="match status" value="1"/>
</dbReference>
<dbReference type="PANTHER" id="PTHR43677:SF4">
    <property type="entry name" value="QUINONE OXIDOREDUCTASE-LIKE PROTEIN 2"/>
    <property type="match status" value="1"/>
</dbReference>
<dbReference type="InterPro" id="IPR013154">
    <property type="entry name" value="ADH-like_N"/>
</dbReference>
<gene>
    <name evidence="2" type="ORF">ACFYXQ_05500</name>
</gene>
<dbReference type="SUPFAM" id="SSF50129">
    <property type="entry name" value="GroES-like"/>
    <property type="match status" value="1"/>
</dbReference>
<dbReference type="PANTHER" id="PTHR43677">
    <property type="entry name" value="SHORT-CHAIN DEHYDROGENASE/REDUCTASE"/>
    <property type="match status" value="1"/>
</dbReference>
<evidence type="ECO:0000259" key="1">
    <source>
        <dbReference type="SMART" id="SM00829"/>
    </source>
</evidence>
<dbReference type="SMART" id="SM00829">
    <property type="entry name" value="PKS_ER"/>
    <property type="match status" value="1"/>
</dbReference>
<sequence>MRAVICPAYGPPEIIRIEERPSPAPGPGQVRVRVGAAAVNFPDVLVIAGEYQIKVPPPFVPGSEFAGAVVEVGDEVTELAVGDRVTGTGIVGAFAEEITVPAEGLARIPDGVDDHRAAAFGVAYRTAYHCLRSVARVGAGDRLVVLGAGGGVGLAAVQLGVQLGAEVTAVASSAEKLSAAAGYGAKHLIDHTAGDLRGALREALPEGAHAVLDPVGGRLSEPALRSLGRGGRFVAVGFASGVIPQIPLNLVLVKGIQLLGFQFQDLDRDEFGRNERELRELLTTGRVHPHISAIYPLADAATALRRVADGRAIGKILIDLTGAP</sequence>
<dbReference type="Gene3D" id="3.90.180.10">
    <property type="entry name" value="Medium-chain alcohol dehydrogenases, catalytic domain"/>
    <property type="match status" value="1"/>
</dbReference>
<comment type="caution">
    <text evidence="2">The sequence shown here is derived from an EMBL/GenBank/DDBJ whole genome shotgun (WGS) entry which is preliminary data.</text>
</comment>
<organism evidence="2 3">
    <name type="scientific">Nocardia jiangxiensis</name>
    <dbReference type="NCBI Taxonomy" id="282685"/>
    <lineage>
        <taxon>Bacteria</taxon>
        <taxon>Bacillati</taxon>
        <taxon>Actinomycetota</taxon>
        <taxon>Actinomycetes</taxon>
        <taxon>Mycobacteriales</taxon>
        <taxon>Nocardiaceae</taxon>
        <taxon>Nocardia</taxon>
    </lineage>
</organism>
<reference evidence="2 3" key="1">
    <citation type="submission" date="2024-10" db="EMBL/GenBank/DDBJ databases">
        <title>The Natural Products Discovery Center: Release of the First 8490 Sequenced Strains for Exploring Actinobacteria Biosynthetic Diversity.</title>
        <authorList>
            <person name="Kalkreuter E."/>
            <person name="Kautsar S.A."/>
            <person name="Yang D."/>
            <person name="Bader C.D."/>
            <person name="Teijaro C.N."/>
            <person name="Fluegel L."/>
            <person name="Davis C.M."/>
            <person name="Simpson J.R."/>
            <person name="Lauterbach L."/>
            <person name="Steele A.D."/>
            <person name="Gui C."/>
            <person name="Meng S."/>
            <person name="Li G."/>
            <person name="Viehrig K."/>
            <person name="Ye F."/>
            <person name="Su P."/>
            <person name="Kiefer A.F."/>
            <person name="Nichols A."/>
            <person name="Cepeda A.J."/>
            <person name="Yan W."/>
            <person name="Fan B."/>
            <person name="Jiang Y."/>
            <person name="Adhikari A."/>
            <person name="Zheng C.-J."/>
            <person name="Schuster L."/>
            <person name="Cowan T.M."/>
            <person name="Smanski M.J."/>
            <person name="Chevrette M.G."/>
            <person name="De Carvalho L.P.S."/>
            <person name="Shen B."/>
        </authorList>
    </citation>
    <scope>NUCLEOTIDE SEQUENCE [LARGE SCALE GENOMIC DNA]</scope>
    <source>
        <strain evidence="2 3">NPDC002593</strain>
    </source>
</reference>
<dbReference type="Pfam" id="PF08240">
    <property type="entry name" value="ADH_N"/>
    <property type="match status" value="1"/>
</dbReference>
<dbReference type="Proteomes" id="UP001601992">
    <property type="component" value="Unassembled WGS sequence"/>
</dbReference>
<accession>A0ABW6RT83</accession>
<dbReference type="Pfam" id="PF00107">
    <property type="entry name" value="ADH_zinc_N"/>
    <property type="match status" value="1"/>
</dbReference>
<dbReference type="RefSeq" id="WP_387402674.1">
    <property type="nucleotide sequence ID" value="NZ_JBIAQY010000002.1"/>
</dbReference>
<dbReference type="SUPFAM" id="SSF51735">
    <property type="entry name" value="NAD(P)-binding Rossmann-fold domains"/>
    <property type="match status" value="1"/>
</dbReference>
<dbReference type="InterPro" id="IPR013149">
    <property type="entry name" value="ADH-like_C"/>
</dbReference>
<dbReference type="InterPro" id="IPR011032">
    <property type="entry name" value="GroES-like_sf"/>
</dbReference>
<evidence type="ECO:0000313" key="2">
    <source>
        <dbReference type="EMBL" id="MFF3567221.1"/>
    </source>
</evidence>
<dbReference type="InterPro" id="IPR051397">
    <property type="entry name" value="Zn-ADH-like_protein"/>
</dbReference>
<keyword evidence="2" id="KW-0560">Oxidoreductase</keyword>
<dbReference type="Gene3D" id="3.40.50.720">
    <property type="entry name" value="NAD(P)-binding Rossmann-like Domain"/>
    <property type="match status" value="1"/>
</dbReference>
<dbReference type="EC" id="1.-.-.-" evidence="2"/>
<protein>
    <submittedName>
        <fullName evidence="2">NADPH:quinone oxidoreductase family protein</fullName>
        <ecNumber evidence="2">1.-.-.-</ecNumber>
    </submittedName>
</protein>
<dbReference type="InterPro" id="IPR036291">
    <property type="entry name" value="NAD(P)-bd_dom_sf"/>
</dbReference>
<proteinExistence type="predicted"/>
<evidence type="ECO:0000313" key="3">
    <source>
        <dbReference type="Proteomes" id="UP001601992"/>
    </source>
</evidence>
<dbReference type="GO" id="GO:0016491">
    <property type="term" value="F:oxidoreductase activity"/>
    <property type="evidence" value="ECO:0007669"/>
    <property type="project" value="UniProtKB-KW"/>
</dbReference>
<name>A0ABW6RT83_9NOCA</name>
<keyword evidence="3" id="KW-1185">Reference proteome</keyword>